<comment type="caution">
    <text evidence="1">The sequence shown here is derived from an EMBL/GenBank/DDBJ whole genome shotgun (WGS) entry which is preliminary data.</text>
</comment>
<accession>A0A9W7I969</accession>
<evidence type="ECO:0000313" key="2">
    <source>
        <dbReference type="Proteomes" id="UP001165190"/>
    </source>
</evidence>
<protein>
    <submittedName>
        <fullName evidence="1">Uncharacterized protein</fullName>
    </submittedName>
</protein>
<evidence type="ECO:0000313" key="1">
    <source>
        <dbReference type="EMBL" id="GMI90248.1"/>
    </source>
</evidence>
<dbReference type="AlphaFoldDB" id="A0A9W7I969"/>
<sequence>MDSSYLQYPNLHFSSESYSSYVFQEKFPPNSSFSYLHNQALSFNENDSQEMLLMGVLNQAREENSFDTTSANSSRDNHEVNSIVVVEEETTKEVSYRGCSRCWKRNINEKWNKEKKEKCCCKGRKKMRNSGFDLYI</sequence>
<keyword evidence="2" id="KW-1185">Reference proteome</keyword>
<reference evidence="1" key="1">
    <citation type="submission" date="2023-05" db="EMBL/GenBank/DDBJ databases">
        <title>Genome and transcriptome analyses reveal genes involved in the formation of fine ridges on petal epidermal cells in Hibiscus trionum.</title>
        <authorList>
            <person name="Koshimizu S."/>
            <person name="Masuda S."/>
            <person name="Ishii T."/>
            <person name="Shirasu K."/>
            <person name="Hoshino A."/>
            <person name="Arita M."/>
        </authorList>
    </citation>
    <scope>NUCLEOTIDE SEQUENCE</scope>
    <source>
        <strain evidence="1">Hamamatsu line</strain>
    </source>
</reference>
<name>A0A9W7I969_HIBTR</name>
<dbReference type="EMBL" id="BSYR01000024">
    <property type="protein sequence ID" value="GMI90248.1"/>
    <property type="molecule type" value="Genomic_DNA"/>
</dbReference>
<organism evidence="1 2">
    <name type="scientific">Hibiscus trionum</name>
    <name type="common">Flower of an hour</name>
    <dbReference type="NCBI Taxonomy" id="183268"/>
    <lineage>
        <taxon>Eukaryota</taxon>
        <taxon>Viridiplantae</taxon>
        <taxon>Streptophyta</taxon>
        <taxon>Embryophyta</taxon>
        <taxon>Tracheophyta</taxon>
        <taxon>Spermatophyta</taxon>
        <taxon>Magnoliopsida</taxon>
        <taxon>eudicotyledons</taxon>
        <taxon>Gunneridae</taxon>
        <taxon>Pentapetalae</taxon>
        <taxon>rosids</taxon>
        <taxon>malvids</taxon>
        <taxon>Malvales</taxon>
        <taxon>Malvaceae</taxon>
        <taxon>Malvoideae</taxon>
        <taxon>Hibiscus</taxon>
    </lineage>
</organism>
<dbReference type="Proteomes" id="UP001165190">
    <property type="component" value="Unassembled WGS sequence"/>
</dbReference>
<gene>
    <name evidence="1" type="ORF">HRI_002694100</name>
</gene>
<proteinExistence type="predicted"/>